<evidence type="ECO:0000313" key="2">
    <source>
        <dbReference type="EMBL" id="AOO11736.1"/>
    </source>
</evidence>
<accession>A0A127KMF4</accession>
<dbReference type="EMBL" id="KU594607">
    <property type="protein sequence ID" value="AMO43264.1"/>
    <property type="molecule type" value="Genomic_DNA"/>
</dbReference>
<dbReference type="EMBL" id="KX349295">
    <property type="protein sequence ID" value="AOO12437.1"/>
    <property type="molecule type" value="Genomic_DNA"/>
</dbReference>
<gene>
    <name evidence="2" type="ORF">Np050604_019</name>
    <name evidence="3" type="ORF">Sn080709_019</name>
    <name evidence="4" type="ORF">W2100709_019</name>
    <name evidence="1" type="ORF">W270710_019</name>
</gene>
<proteinExistence type="predicted"/>
<reference evidence="5 6" key="1">
    <citation type="journal article" date="2016" name="Environ. Microbiol.">
        <title>Genomic diversification of marine cyanophages into stable ecotypes.</title>
        <authorList>
            <person name="Marston M.F."/>
            <person name="Martiny J.B."/>
        </authorList>
    </citation>
    <scope>NUCLEOTIDE SEQUENCE [LARGE SCALE GENOMIC DNA]</scope>
    <source>
        <strain evidence="2">Np_05_0604</strain>
        <strain evidence="3">Sn_08_0709</strain>
        <strain evidence="4">W2_10_0709</strain>
    </source>
</reference>
<organism evidence="1 7">
    <name type="scientific">Cyanophage S-RIM44</name>
    <dbReference type="NCBI Taxonomy" id="1278485"/>
    <lineage>
        <taxon>Viruses</taxon>
        <taxon>Duplodnaviria</taxon>
        <taxon>Heunggongvirae</taxon>
        <taxon>Uroviricota</taxon>
        <taxon>Caudoviricetes</taxon>
        <taxon>Pantevenvirales</taxon>
        <taxon>Kyanoviridae</taxon>
        <taxon>Vellamovirus</taxon>
        <taxon>Vellamovirus rhodeisland44</taxon>
    </lineage>
</organism>
<dbReference type="EMBL" id="KX349297">
    <property type="protein sequence ID" value="AOO12902.1"/>
    <property type="molecule type" value="Genomic_DNA"/>
</dbReference>
<sequence length="43" mass="5334">MKDYVCIPMWDPIFEIMRYHWVHKSEKDPVQFVKNLNPEQEVL</sequence>
<evidence type="ECO:0000313" key="3">
    <source>
        <dbReference type="EMBL" id="AOO12437.1"/>
    </source>
</evidence>
<dbReference type="Proteomes" id="UP000225402">
    <property type="component" value="Segment"/>
</dbReference>
<name>A0A127KMF4_9CAUD</name>
<dbReference type="EMBL" id="KX349292">
    <property type="protein sequence ID" value="AOO11736.1"/>
    <property type="molecule type" value="Genomic_DNA"/>
</dbReference>
<evidence type="ECO:0000313" key="6">
    <source>
        <dbReference type="Proteomes" id="UP000225402"/>
    </source>
</evidence>
<protein>
    <submittedName>
        <fullName evidence="1">Uncharacterized protein</fullName>
    </submittedName>
</protein>
<evidence type="ECO:0000313" key="1">
    <source>
        <dbReference type="EMBL" id="AMO43264.1"/>
    </source>
</evidence>
<evidence type="ECO:0000313" key="5">
    <source>
        <dbReference type="Proteomes" id="UP000222561"/>
    </source>
</evidence>
<dbReference type="Proteomes" id="UP000225786">
    <property type="component" value="Segment"/>
</dbReference>
<evidence type="ECO:0000313" key="7">
    <source>
        <dbReference type="Proteomes" id="UP000225786"/>
    </source>
</evidence>
<dbReference type="Proteomes" id="UP000225478">
    <property type="component" value="Segment"/>
</dbReference>
<evidence type="ECO:0000313" key="4">
    <source>
        <dbReference type="EMBL" id="AOO12902.1"/>
    </source>
</evidence>
<dbReference type="Proteomes" id="UP000222561">
    <property type="component" value="Segment"/>
</dbReference>
<reference evidence="1 7" key="2">
    <citation type="submission" date="2016-01" db="EMBL/GenBank/DDBJ databases">
        <title>The genomic content and context of auxiliary metabolic genes in marine cyanophages.</title>
        <authorList>
            <person name="Marston M.F."/>
            <person name="Martiny J.B.H."/>
            <person name="Crummett L.T."/>
        </authorList>
    </citation>
    <scope>NUCLEOTIDE SEQUENCE [LARGE SCALE GENOMIC DNA]</scope>
    <source>
        <strain evidence="1">W2_07_0710</strain>
    </source>
</reference>